<dbReference type="GO" id="GO:0046872">
    <property type="term" value="F:metal ion binding"/>
    <property type="evidence" value="ECO:0007669"/>
    <property type="project" value="UniProtKB-KW"/>
</dbReference>
<proteinExistence type="predicted"/>
<name>A0A1U7IJC6_9CYAN</name>
<feature type="transmembrane region" description="Helical" evidence="12">
    <location>
        <begin position="464"/>
        <end position="492"/>
    </location>
</feature>
<feature type="transmembrane region" description="Helical" evidence="12">
    <location>
        <begin position="299"/>
        <end position="321"/>
    </location>
</feature>
<gene>
    <name evidence="14" type="ORF">NIES2119_13665</name>
</gene>
<evidence type="ECO:0000256" key="4">
    <source>
        <dbReference type="ARBA" id="ARBA00022670"/>
    </source>
</evidence>
<dbReference type="Gene3D" id="3.30.2010.10">
    <property type="entry name" value="Metalloproteases ('zincins'), catalytic domain"/>
    <property type="match status" value="1"/>
</dbReference>
<dbReference type="Pfam" id="PF01435">
    <property type="entry name" value="Peptidase_M48"/>
    <property type="match status" value="1"/>
</dbReference>
<keyword evidence="4" id="KW-0645">Protease</keyword>
<organism evidence="14 15">
    <name type="scientific">[Phormidium ambiguum] IAM M-71</name>
    <dbReference type="NCBI Taxonomy" id="454136"/>
    <lineage>
        <taxon>Bacteria</taxon>
        <taxon>Bacillati</taxon>
        <taxon>Cyanobacteriota</taxon>
        <taxon>Cyanophyceae</taxon>
        <taxon>Oscillatoriophycideae</taxon>
        <taxon>Aerosakkonematales</taxon>
        <taxon>Aerosakkonemataceae</taxon>
        <taxon>Floridanema</taxon>
    </lineage>
</organism>
<dbReference type="GO" id="GO:0005886">
    <property type="term" value="C:plasma membrane"/>
    <property type="evidence" value="ECO:0007669"/>
    <property type="project" value="UniProtKB-SubCell"/>
</dbReference>
<evidence type="ECO:0000256" key="12">
    <source>
        <dbReference type="SAM" id="Phobius"/>
    </source>
</evidence>
<dbReference type="OrthoDB" id="15218at2"/>
<dbReference type="SUPFAM" id="SSF48452">
    <property type="entry name" value="TPR-like"/>
    <property type="match status" value="1"/>
</dbReference>
<keyword evidence="7" id="KW-0378">Hydrolase</keyword>
<evidence type="ECO:0000259" key="13">
    <source>
        <dbReference type="Pfam" id="PF01435"/>
    </source>
</evidence>
<comment type="caution">
    <text evidence="14">The sequence shown here is derived from an EMBL/GenBank/DDBJ whole genome shotgun (WGS) entry which is preliminary data.</text>
</comment>
<dbReference type="PANTHER" id="PTHR43221:SF1">
    <property type="entry name" value="PROTEASE HTPX"/>
    <property type="match status" value="1"/>
</dbReference>
<keyword evidence="8" id="KW-0862">Zinc</keyword>
<dbReference type="AlphaFoldDB" id="A0A1U7IJC6"/>
<feature type="transmembrane region" description="Helical" evidence="12">
    <location>
        <begin position="498"/>
        <end position="516"/>
    </location>
</feature>
<protein>
    <submittedName>
        <fullName evidence="14">Peptidase M48</fullName>
    </submittedName>
</protein>
<keyword evidence="3" id="KW-1003">Cell membrane</keyword>
<dbReference type="Proteomes" id="UP000185860">
    <property type="component" value="Unassembled WGS sequence"/>
</dbReference>
<evidence type="ECO:0000256" key="10">
    <source>
        <dbReference type="ARBA" id="ARBA00023049"/>
    </source>
</evidence>
<evidence type="ECO:0000313" key="15">
    <source>
        <dbReference type="Proteomes" id="UP000185860"/>
    </source>
</evidence>
<keyword evidence="11 12" id="KW-0472">Membrane</keyword>
<evidence type="ECO:0000256" key="3">
    <source>
        <dbReference type="ARBA" id="ARBA00022475"/>
    </source>
</evidence>
<reference evidence="14 15" key="1">
    <citation type="submission" date="2016-11" db="EMBL/GenBank/DDBJ databases">
        <title>Draft Genome Sequences of Nine Cyanobacterial Strains from Diverse Habitats.</title>
        <authorList>
            <person name="Zhu T."/>
            <person name="Hou S."/>
            <person name="Lu X."/>
            <person name="Hess W.R."/>
        </authorList>
    </citation>
    <scope>NUCLEOTIDE SEQUENCE [LARGE SCALE GENOMIC DNA]</scope>
    <source>
        <strain evidence="14 15">IAM M-71</strain>
    </source>
</reference>
<dbReference type="InterPro" id="IPR050083">
    <property type="entry name" value="HtpX_protease"/>
</dbReference>
<feature type="transmembrane region" description="Helical" evidence="12">
    <location>
        <begin position="641"/>
        <end position="661"/>
    </location>
</feature>
<evidence type="ECO:0000256" key="2">
    <source>
        <dbReference type="ARBA" id="ARBA00004651"/>
    </source>
</evidence>
<dbReference type="Gene3D" id="1.25.40.10">
    <property type="entry name" value="Tetratricopeptide repeat domain"/>
    <property type="match status" value="1"/>
</dbReference>
<feature type="transmembrane region" description="Helical" evidence="12">
    <location>
        <begin position="111"/>
        <end position="137"/>
    </location>
</feature>
<evidence type="ECO:0000256" key="11">
    <source>
        <dbReference type="ARBA" id="ARBA00023136"/>
    </source>
</evidence>
<dbReference type="RefSeq" id="WP_073594046.1">
    <property type="nucleotide sequence ID" value="NZ_MRCE01000012.1"/>
</dbReference>
<dbReference type="InterPro" id="IPR011990">
    <property type="entry name" value="TPR-like_helical_dom_sf"/>
</dbReference>
<dbReference type="InterPro" id="IPR001915">
    <property type="entry name" value="Peptidase_M48"/>
</dbReference>
<feature type="transmembrane region" description="Helical" evidence="12">
    <location>
        <begin position="264"/>
        <end position="284"/>
    </location>
</feature>
<sequence length="663" mass="73264">MSLQAGIEAIKQKRYQEAINLLEKFCGQCLDDRSEDYLRARMWLVAAYQKTNQNQKAIALCQQLSKSTNPKVSQWAQQTLESLNSSAITNTKQRATGFGVKLAMAGVAGNLAFASMITMTLLFGMVFVLALAVVFIYNSENPGLGLGIAIAFTLIFNLAAFFLSPFIMDLTQSWLYKTRWIDLAELKRKSPETAAVIQRVCAEKNLKQPRLGIIDDQNPTAFTYGSLPNSARLVVSEGLFTYLKDDEIATVYAHELGHIVHWDFAVMTVAATLVQICYLLYVFLRELGRGEGNNSAKDAAGGIALAAYLFYLIGTYLILYLSRTREYFADHFAAETTGNPNALSRALVKIAYGILEESQQNKEPSKLIEGTRALGIFDHKGAAATGTAYRAASRPEQIGRVFLWDMFNPWGWWMELNSTHPLTGKRVRALSTYAEQLGLETEFDMSRVVREGKTLKKGKLYGNFVLDICLYTSQLIGFLAGLAIGFILLINAPESPQSLGFLLAFPLIGLGIGTLLKTFVTYPNFSHAADTDVITLMSDPYASPLRGKPAKLQGKLIGRGDAGYAFGSDLMLQERSGLMYLHYASRFGAIGNFLFGMNRVKNLIGSEVNTLGWFRRGIGSWMDLISLESKNGTIVKSYHRFWALVFGSGAIISGLVIILFVRG</sequence>
<dbReference type="STRING" id="454136.NIES2119_13665"/>
<evidence type="ECO:0000313" key="14">
    <source>
        <dbReference type="EMBL" id="OKH37297.1"/>
    </source>
</evidence>
<dbReference type="PANTHER" id="PTHR43221">
    <property type="entry name" value="PROTEASE HTPX"/>
    <property type="match status" value="1"/>
</dbReference>
<comment type="cofactor">
    <cofactor evidence="1">
        <name>Zn(2+)</name>
        <dbReference type="ChEBI" id="CHEBI:29105"/>
    </cofactor>
</comment>
<keyword evidence="10" id="KW-0482">Metalloprotease</keyword>
<dbReference type="CDD" id="cd07338">
    <property type="entry name" value="M48B_HtpX_like"/>
    <property type="match status" value="1"/>
</dbReference>
<evidence type="ECO:0000256" key="5">
    <source>
        <dbReference type="ARBA" id="ARBA00022692"/>
    </source>
</evidence>
<keyword evidence="5 12" id="KW-0812">Transmembrane</keyword>
<evidence type="ECO:0000256" key="1">
    <source>
        <dbReference type="ARBA" id="ARBA00001947"/>
    </source>
</evidence>
<evidence type="ECO:0000256" key="9">
    <source>
        <dbReference type="ARBA" id="ARBA00022989"/>
    </source>
</evidence>
<dbReference type="EMBL" id="MRCE01000012">
    <property type="protein sequence ID" value="OKH37297.1"/>
    <property type="molecule type" value="Genomic_DNA"/>
</dbReference>
<dbReference type="Pfam" id="PF14559">
    <property type="entry name" value="TPR_19"/>
    <property type="match status" value="1"/>
</dbReference>
<feature type="transmembrane region" description="Helical" evidence="12">
    <location>
        <begin position="143"/>
        <end position="167"/>
    </location>
</feature>
<feature type="domain" description="Peptidase M48" evidence="13">
    <location>
        <begin position="189"/>
        <end position="432"/>
    </location>
</feature>
<accession>A0A1U7IJC6</accession>
<evidence type="ECO:0000256" key="6">
    <source>
        <dbReference type="ARBA" id="ARBA00022723"/>
    </source>
</evidence>
<dbReference type="GO" id="GO:0006508">
    <property type="term" value="P:proteolysis"/>
    <property type="evidence" value="ECO:0007669"/>
    <property type="project" value="UniProtKB-KW"/>
</dbReference>
<keyword evidence="9 12" id="KW-1133">Transmembrane helix</keyword>
<comment type="subcellular location">
    <subcellularLocation>
        <location evidence="2">Cell membrane</location>
        <topology evidence="2">Multi-pass membrane protein</topology>
    </subcellularLocation>
</comment>
<evidence type="ECO:0000256" key="8">
    <source>
        <dbReference type="ARBA" id="ARBA00022833"/>
    </source>
</evidence>
<keyword evidence="6" id="KW-0479">Metal-binding</keyword>
<evidence type="ECO:0000256" key="7">
    <source>
        <dbReference type="ARBA" id="ARBA00022801"/>
    </source>
</evidence>
<dbReference type="GO" id="GO:0004222">
    <property type="term" value="F:metalloendopeptidase activity"/>
    <property type="evidence" value="ECO:0007669"/>
    <property type="project" value="InterPro"/>
</dbReference>